<dbReference type="PANTHER" id="PTHR30244">
    <property type="entry name" value="TRANSAMINASE"/>
    <property type="match status" value="1"/>
</dbReference>
<dbReference type="Gene3D" id="3.90.1150.10">
    <property type="entry name" value="Aspartate Aminotransferase, domain 1"/>
    <property type="match status" value="1"/>
</dbReference>
<dbReference type="Pfam" id="PF01041">
    <property type="entry name" value="DegT_DnrJ_EryC1"/>
    <property type="match status" value="1"/>
</dbReference>
<dbReference type="Gene3D" id="3.40.640.10">
    <property type="entry name" value="Type I PLP-dependent aspartate aminotransferase-like (Major domain)"/>
    <property type="match status" value="1"/>
</dbReference>
<dbReference type="InterPro" id="IPR015422">
    <property type="entry name" value="PyrdxlP-dep_Trfase_small"/>
</dbReference>
<dbReference type="PIRSF" id="PIRSF000390">
    <property type="entry name" value="PLP_StrS"/>
    <property type="match status" value="1"/>
</dbReference>
<keyword evidence="2 3" id="KW-0663">Pyridoxal phosphate</keyword>
<dbReference type="InterPro" id="IPR015424">
    <property type="entry name" value="PyrdxlP-dep_Trfase"/>
</dbReference>
<dbReference type="Proteomes" id="UP000318509">
    <property type="component" value="Unassembled WGS sequence"/>
</dbReference>
<evidence type="ECO:0000313" key="5">
    <source>
        <dbReference type="Proteomes" id="UP000318509"/>
    </source>
</evidence>
<dbReference type="InterPro" id="IPR000653">
    <property type="entry name" value="DegT/StrS_aminotransferase"/>
</dbReference>
<dbReference type="SUPFAM" id="SSF53383">
    <property type="entry name" value="PLP-dependent transferases"/>
    <property type="match status" value="1"/>
</dbReference>
<dbReference type="GO" id="GO:0030170">
    <property type="term" value="F:pyridoxal phosphate binding"/>
    <property type="evidence" value="ECO:0007669"/>
    <property type="project" value="TreeGrafter"/>
</dbReference>
<proteinExistence type="inferred from homology"/>
<protein>
    <submittedName>
        <fullName evidence="4">DegT/DnrJ/EryC1/StrS family aminotransferase</fullName>
    </submittedName>
</protein>
<sequence>MLDDTCAPVAWRFYMAALRTNPQLQFVKYRSKSRDFIPLYEPTITEEMRQAVLQGFDERLWIRGSREWDSQGRRFEEEVCQFIGCKYAVNMTSGTAALLLALKAWGIGPGDEVITAPNTFPAPTDVIMWTGATPVYVDIELDSYCMDVSKVEAAITPRTKAIMPVDAHGHAADLDALMEIATRHNLHLVDDSCQAIGAGYKGSKLGTHGHCATFSYTRNKPMFCGGDGGLLVTNDKQLAETIWMLANHGRGPRYYEGSMAEVAYRALEHEISGLNFRQSEVLSAVARVTLRSLQAWNERRRELAARYTRLIHALDTDIAPPQEKPYAWHSYWRYVIRTPKRDKLRLFLSKHVETKPTYHTPNHLDRVPRTKYGFKEGDFPVSERYARENLALPMYPALTEEDVDFVVGRIEAFYRS</sequence>
<comment type="caution">
    <text evidence="4">The sequence shown here is derived from an EMBL/GenBank/DDBJ whole genome shotgun (WGS) entry which is preliminary data.</text>
</comment>
<evidence type="ECO:0000256" key="3">
    <source>
        <dbReference type="RuleBase" id="RU004508"/>
    </source>
</evidence>
<feature type="active site" description="Proton acceptor" evidence="1">
    <location>
        <position position="220"/>
    </location>
</feature>
<feature type="modified residue" description="N6-(pyridoxal phosphate)lysine" evidence="2">
    <location>
        <position position="220"/>
    </location>
</feature>
<keyword evidence="4" id="KW-0808">Transferase</keyword>
<evidence type="ECO:0000256" key="2">
    <source>
        <dbReference type="PIRSR" id="PIRSR000390-2"/>
    </source>
</evidence>
<dbReference type="CDD" id="cd00616">
    <property type="entry name" value="AHBA_syn"/>
    <property type="match status" value="1"/>
</dbReference>
<organism evidence="4 5">
    <name type="scientific">Candidatus Segetimicrobium genomatis</name>
    <dbReference type="NCBI Taxonomy" id="2569760"/>
    <lineage>
        <taxon>Bacteria</taxon>
        <taxon>Bacillati</taxon>
        <taxon>Candidatus Sysuimicrobiota</taxon>
        <taxon>Candidatus Sysuimicrobiia</taxon>
        <taxon>Candidatus Sysuimicrobiales</taxon>
        <taxon>Candidatus Segetimicrobiaceae</taxon>
        <taxon>Candidatus Segetimicrobium</taxon>
    </lineage>
</organism>
<reference evidence="4 5" key="1">
    <citation type="journal article" date="2019" name="Nat. Microbiol.">
        <title>Mediterranean grassland soil C-N compound turnover is dependent on rainfall and depth, and is mediated by genomically divergent microorganisms.</title>
        <authorList>
            <person name="Diamond S."/>
            <person name="Andeer P.F."/>
            <person name="Li Z."/>
            <person name="Crits-Christoph A."/>
            <person name="Burstein D."/>
            <person name="Anantharaman K."/>
            <person name="Lane K.R."/>
            <person name="Thomas B.C."/>
            <person name="Pan C."/>
            <person name="Northen T.R."/>
            <person name="Banfield J.F."/>
        </authorList>
    </citation>
    <scope>NUCLEOTIDE SEQUENCE [LARGE SCALE GENOMIC DNA]</scope>
    <source>
        <strain evidence="4">NP_3</strain>
    </source>
</reference>
<accession>A0A537K1J2</accession>
<name>A0A537K1J2_9BACT</name>
<comment type="similarity">
    <text evidence="3">Belongs to the DegT/DnrJ/EryC1 family.</text>
</comment>
<dbReference type="AlphaFoldDB" id="A0A537K1J2"/>
<dbReference type="GO" id="GO:0000271">
    <property type="term" value="P:polysaccharide biosynthetic process"/>
    <property type="evidence" value="ECO:0007669"/>
    <property type="project" value="TreeGrafter"/>
</dbReference>
<gene>
    <name evidence="4" type="ORF">E6H00_09150</name>
</gene>
<dbReference type="GO" id="GO:0008483">
    <property type="term" value="F:transaminase activity"/>
    <property type="evidence" value="ECO:0007669"/>
    <property type="project" value="UniProtKB-KW"/>
</dbReference>
<dbReference type="EMBL" id="VBAK01000120">
    <property type="protein sequence ID" value="TMI89624.1"/>
    <property type="molecule type" value="Genomic_DNA"/>
</dbReference>
<evidence type="ECO:0000313" key="4">
    <source>
        <dbReference type="EMBL" id="TMI89624.1"/>
    </source>
</evidence>
<evidence type="ECO:0000256" key="1">
    <source>
        <dbReference type="PIRSR" id="PIRSR000390-1"/>
    </source>
</evidence>
<dbReference type="PANTHER" id="PTHR30244:SF34">
    <property type="entry name" value="DTDP-4-AMINO-4,6-DIDEOXYGALACTOSE TRANSAMINASE"/>
    <property type="match status" value="1"/>
</dbReference>
<dbReference type="InterPro" id="IPR015421">
    <property type="entry name" value="PyrdxlP-dep_Trfase_major"/>
</dbReference>
<keyword evidence="4" id="KW-0032">Aminotransferase</keyword>